<reference evidence="2 3" key="1">
    <citation type="journal article" date="2015" name="Genome Announc.">
        <title>Complete Genome Sequencing of Stenotrophomonas acidaminiphila ZAC14D2_NAIMI4_2, a Multidrug-Resistant Strain Isolated from Sediments of a Polluted River in Mexico, Uncovers New Antibiotic Resistance Genes and a Novel Class-II Lasso Peptide Biosynthesis Gene Cluster.</title>
        <authorList>
            <person name="Vinuesa P."/>
            <person name="Ochoa-Sanchez L.E."/>
        </authorList>
    </citation>
    <scope>NUCLEOTIDE SEQUENCE [LARGE SCALE GENOMIC DNA]</scope>
    <source>
        <strain evidence="2 3">ZAC14D2_NAIMI4_2</strain>
    </source>
</reference>
<evidence type="ECO:0000313" key="2">
    <source>
        <dbReference type="EMBL" id="ALJ29871.1"/>
    </source>
</evidence>
<dbReference type="Proteomes" id="UP000061010">
    <property type="component" value="Chromosome"/>
</dbReference>
<accession>A0A0S1B4C8</accession>
<name>A0A0S1B4C8_9GAMM</name>
<gene>
    <name evidence="2" type="ORF">AOT14_35350</name>
</gene>
<keyword evidence="3" id="KW-1185">Reference proteome</keyword>
<proteinExistence type="predicted"/>
<evidence type="ECO:0000313" key="3">
    <source>
        <dbReference type="Proteomes" id="UP000061010"/>
    </source>
</evidence>
<dbReference type="InterPro" id="IPR014807">
    <property type="entry name" value="Coa1"/>
</dbReference>
<dbReference type="RefSeq" id="WP_162486487.1">
    <property type="nucleotide sequence ID" value="NZ_CP125110.1"/>
</dbReference>
<keyword evidence="1 2" id="KW-0812">Transmembrane</keyword>
<organism evidence="2 3">
    <name type="scientific">Stenotrophomonas acidaminiphila</name>
    <dbReference type="NCBI Taxonomy" id="128780"/>
    <lineage>
        <taxon>Bacteria</taxon>
        <taxon>Pseudomonadati</taxon>
        <taxon>Pseudomonadota</taxon>
        <taxon>Gammaproteobacteria</taxon>
        <taxon>Lysobacterales</taxon>
        <taxon>Lysobacteraceae</taxon>
        <taxon>Stenotrophomonas</taxon>
    </lineage>
</organism>
<dbReference type="KEGG" id="sacz:AOT14_35350"/>
<dbReference type="PATRIC" id="fig|128780.6.peg.3580"/>
<evidence type="ECO:0000256" key="1">
    <source>
        <dbReference type="SAM" id="Phobius"/>
    </source>
</evidence>
<protein>
    <submittedName>
        <fullName evidence="2">Transmembrane protein</fullName>
    </submittedName>
</protein>
<feature type="transmembrane region" description="Helical" evidence="1">
    <location>
        <begin position="29"/>
        <end position="50"/>
    </location>
</feature>
<dbReference type="Pfam" id="PF08695">
    <property type="entry name" value="Coa1"/>
    <property type="match status" value="1"/>
</dbReference>
<dbReference type="AlphaFoldDB" id="A0A0S1B4C8"/>
<dbReference type="EMBL" id="CP012900">
    <property type="protein sequence ID" value="ALJ29871.1"/>
    <property type="molecule type" value="Genomic_DNA"/>
</dbReference>
<keyword evidence="1" id="KW-0472">Membrane</keyword>
<sequence length="162" mass="17800">MSSPPPPLPGARPPGLRPPRNWLQRNLKWALPLFVLLIVGGWSLTSWMGLRQMSAPLESSEPYREALARAGRNPEVAAALGQPLRAKPFPFGSINQFGDGGGADMVIRIQGPHGSGKLDVRARRSQGRWSYPRLQAELPGRHAPVDLRDDRDRDCAILPGCR</sequence>
<keyword evidence="1" id="KW-1133">Transmembrane helix</keyword>